<dbReference type="AlphaFoldDB" id="A0A939QJZ2"/>
<keyword evidence="1" id="KW-0472">Membrane</keyword>
<dbReference type="EMBL" id="JAGFBF010000001">
    <property type="protein sequence ID" value="MBO2989109.1"/>
    <property type="molecule type" value="Genomic_DNA"/>
</dbReference>
<dbReference type="RefSeq" id="WP_208236952.1">
    <property type="nucleotide sequence ID" value="NZ_BAAAQU010000001.1"/>
</dbReference>
<dbReference type="InterPro" id="IPR023833">
    <property type="entry name" value="Signal_pept_SipW-depend-type"/>
</dbReference>
<protein>
    <submittedName>
        <fullName evidence="2">Acyl-CoA dehydrogenase</fullName>
    </submittedName>
</protein>
<organism evidence="2 3">
    <name type="scientific">Leucobacter tardus</name>
    <dbReference type="NCBI Taxonomy" id="501483"/>
    <lineage>
        <taxon>Bacteria</taxon>
        <taxon>Bacillati</taxon>
        <taxon>Actinomycetota</taxon>
        <taxon>Actinomycetes</taxon>
        <taxon>Micrococcales</taxon>
        <taxon>Microbacteriaceae</taxon>
        <taxon>Leucobacter</taxon>
    </lineage>
</organism>
<keyword evidence="1" id="KW-0812">Transmembrane</keyword>
<sequence length="236" mass="23981">MSNQSQQSSVAESRNRRNRKIAAISAGALVVGLGAAYTLASWNDSEWVWGGADGDPNVGTSTFEVNQNTTSPFSNDAANWVDAETNPGGELTFSPGSLSLTPGDTIYAPVSLRTEADSDGAAVALQGAVAATGITVTDAGQGLWNAIQTSVYTQSGAADSTPPACTAAGIGGSDWSQVLDTAALGTAATGPQNLSADAGSTQHYCFALTLPTGSSDELQGRTIAPAWEFRAESVSD</sequence>
<evidence type="ECO:0000313" key="2">
    <source>
        <dbReference type="EMBL" id="MBO2989109.1"/>
    </source>
</evidence>
<keyword evidence="1" id="KW-1133">Transmembrane helix</keyword>
<gene>
    <name evidence="2" type="ORF">J4H85_03730</name>
</gene>
<evidence type="ECO:0000313" key="3">
    <source>
        <dbReference type="Proteomes" id="UP000668403"/>
    </source>
</evidence>
<feature type="transmembrane region" description="Helical" evidence="1">
    <location>
        <begin position="21"/>
        <end position="40"/>
    </location>
</feature>
<dbReference type="NCBIfam" id="TIGR04088">
    <property type="entry name" value="cognate_SipW"/>
    <property type="match status" value="1"/>
</dbReference>
<name>A0A939QJZ2_9MICO</name>
<reference evidence="2" key="1">
    <citation type="submission" date="2021-03" db="EMBL/GenBank/DDBJ databases">
        <title>Leucobacter chromiisoli sp. nov., isolated from chromium-containing soil of chemical plant.</title>
        <authorList>
            <person name="Xu Z."/>
        </authorList>
    </citation>
    <scope>NUCLEOTIDE SEQUENCE</scope>
    <source>
        <strain evidence="2">K 70/01</strain>
    </source>
</reference>
<evidence type="ECO:0000256" key="1">
    <source>
        <dbReference type="SAM" id="Phobius"/>
    </source>
</evidence>
<proteinExistence type="predicted"/>
<dbReference type="Proteomes" id="UP000668403">
    <property type="component" value="Unassembled WGS sequence"/>
</dbReference>
<comment type="caution">
    <text evidence="2">The sequence shown here is derived from an EMBL/GenBank/DDBJ whole genome shotgun (WGS) entry which is preliminary data.</text>
</comment>
<keyword evidence="3" id="KW-1185">Reference proteome</keyword>
<accession>A0A939QJZ2</accession>